<evidence type="ECO:0000256" key="5">
    <source>
        <dbReference type="SAM" id="MobiDB-lite"/>
    </source>
</evidence>
<dbReference type="GO" id="GO:0006897">
    <property type="term" value="P:endocytosis"/>
    <property type="evidence" value="ECO:0007669"/>
    <property type="project" value="UniProtKB-KW"/>
</dbReference>
<dbReference type="GO" id="GO:0030125">
    <property type="term" value="C:clathrin vesicle coat"/>
    <property type="evidence" value="ECO:0007669"/>
    <property type="project" value="TreeGrafter"/>
</dbReference>
<comment type="similarity">
    <text evidence="1">Belongs to the NECAP family.</text>
</comment>
<evidence type="ECO:0000259" key="6">
    <source>
        <dbReference type="Pfam" id="PF07933"/>
    </source>
</evidence>
<keyword evidence="2" id="KW-0813">Transport</keyword>
<dbReference type="Proteomes" id="UP001152747">
    <property type="component" value="Unassembled WGS sequence"/>
</dbReference>
<dbReference type="InterPro" id="IPR011993">
    <property type="entry name" value="PH-like_dom_sf"/>
</dbReference>
<evidence type="ECO:0000256" key="4">
    <source>
        <dbReference type="ARBA" id="ARBA00022927"/>
    </source>
</evidence>
<keyword evidence="3" id="KW-0254">Endocytosis</keyword>
<name>A0A9P1MUZ3_9PELO</name>
<proteinExistence type="inferred from homology"/>
<evidence type="ECO:0000256" key="1">
    <source>
        <dbReference type="ARBA" id="ARBA00007736"/>
    </source>
</evidence>
<evidence type="ECO:0000313" key="8">
    <source>
        <dbReference type="Proteomes" id="UP001152747"/>
    </source>
</evidence>
<protein>
    <recommendedName>
        <fullName evidence="6">NECAP PHear domain-containing protein</fullName>
    </recommendedName>
</protein>
<evidence type="ECO:0000256" key="3">
    <source>
        <dbReference type="ARBA" id="ARBA00022583"/>
    </source>
</evidence>
<evidence type="ECO:0000313" key="7">
    <source>
        <dbReference type="EMBL" id="CAI5441159.1"/>
    </source>
</evidence>
<gene>
    <name evidence="7" type="ORF">CAMP_LOCUS3796</name>
</gene>
<evidence type="ECO:0000256" key="2">
    <source>
        <dbReference type="ARBA" id="ARBA00022448"/>
    </source>
</evidence>
<reference evidence="7" key="1">
    <citation type="submission" date="2022-11" db="EMBL/GenBank/DDBJ databases">
        <authorList>
            <person name="Kikuchi T."/>
        </authorList>
    </citation>
    <scope>NUCLEOTIDE SEQUENCE</scope>
    <source>
        <strain evidence="7">PS1010</strain>
    </source>
</reference>
<keyword evidence="8" id="KW-1185">Reference proteome</keyword>
<dbReference type="EMBL" id="CANHGI010000002">
    <property type="protein sequence ID" value="CAI5441159.1"/>
    <property type="molecule type" value="Genomic_DNA"/>
</dbReference>
<dbReference type="AlphaFoldDB" id="A0A9P1MUZ3"/>
<dbReference type="PANTHER" id="PTHR12847">
    <property type="entry name" value="ATP-BINDING CASSETTE ABC TRANSPORTER-RELATED"/>
    <property type="match status" value="1"/>
</dbReference>
<dbReference type="CDD" id="cd13228">
    <property type="entry name" value="PHear_NECAP"/>
    <property type="match status" value="1"/>
</dbReference>
<accession>A0A9P1MUZ3</accession>
<dbReference type="OrthoDB" id="10265489at2759"/>
<feature type="region of interest" description="Disordered" evidence="5">
    <location>
        <begin position="156"/>
        <end position="220"/>
    </location>
</feature>
<organism evidence="7 8">
    <name type="scientific">Caenorhabditis angaria</name>
    <dbReference type="NCBI Taxonomy" id="860376"/>
    <lineage>
        <taxon>Eukaryota</taxon>
        <taxon>Metazoa</taxon>
        <taxon>Ecdysozoa</taxon>
        <taxon>Nematoda</taxon>
        <taxon>Chromadorea</taxon>
        <taxon>Rhabditida</taxon>
        <taxon>Rhabditina</taxon>
        <taxon>Rhabditomorpha</taxon>
        <taxon>Rhabditoidea</taxon>
        <taxon>Rhabditidae</taxon>
        <taxon>Peloderinae</taxon>
        <taxon>Caenorhabditis</taxon>
    </lineage>
</organism>
<dbReference type="Gene3D" id="2.30.29.30">
    <property type="entry name" value="Pleckstrin-homology domain (PH domain)/Phosphotyrosine-binding domain (PTB)"/>
    <property type="match status" value="1"/>
</dbReference>
<dbReference type="SUPFAM" id="SSF50729">
    <property type="entry name" value="PH domain-like"/>
    <property type="match status" value="1"/>
</dbReference>
<feature type="domain" description="NECAP PHear" evidence="6">
    <location>
        <begin position="4"/>
        <end position="158"/>
    </location>
</feature>
<keyword evidence="4" id="KW-0653">Protein transport</keyword>
<comment type="caution">
    <text evidence="7">The sequence shown here is derived from an EMBL/GenBank/DDBJ whole genome shotgun (WGS) entry which is preliminary data.</text>
</comment>
<dbReference type="PANTHER" id="PTHR12847:SF9">
    <property type="entry name" value="NECAP-LIKE PROTEIN CG9132"/>
    <property type="match status" value="1"/>
</dbReference>
<dbReference type="InterPro" id="IPR012466">
    <property type="entry name" value="NECAP_PHear"/>
</dbReference>
<dbReference type="GO" id="GO:0015031">
    <property type="term" value="P:protein transport"/>
    <property type="evidence" value="ECO:0007669"/>
    <property type="project" value="UniProtKB-KW"/>
</dbReference>
<dbReference type="FunFam" id="2.30.29.30:FF:000064">
    <property type="entry name" value="Adaptin ear-binding coat-associated protein 1"/>
    <property type="match status" value="1"/>
</dbReference>
<sequence length="220" mass="23864">MADYERVLLVKPKIFVYRIPPLGTGGHKAGEWSLDNPAWTGRMRLISIGNKVEIRLEDGDSGDLYAKCPIETHPGQALESVSDSSRYFVIRLQNDNGQVAFVGCGFQERSDAFDLNVALQDHFRYLNRSEELEKQDASAGPSLDLAFKEGQTISINIGKKDGSGPARPRPVQSSNNGFVPLLPPPPSSGSVIRSTRPAGSITPTAPTPAKNDLSGNLLDF</sequence>
<dbReference type="Pfam" id="PF07933">
    <property type="entry name" value="DUF1681"/>
    <property type="match status" value="1"/>
</dbReference>